<feature type="compositionally biased region" description="Basic and acidic residues" evidence="2">
    <location>
        <begin position="379"/>
        <end position="412"/>
    </location>
</feature>
<name>A0A194WZF0_MOLSC</name>
<organism evidence="3 4">
    <name type="scientific">Mollisia scopiformis</name>
    <name type="common">Conifer needle endophyte fungus</name>
    <name type="synonym">Phialocephala scopiformis</name>
    <dbReference type="NCBI Taxonomy" id="149040"/>
    <lineage>
        <taxon>Eukaryota</taxon>
        <taxon>Fungi</taxon>
        <taxon>Dikarya</taxon>
        <taxon>Ascomycota</taxon>
        <taxon>Pezizomycotina</taxon>
        <taxon>Leotiomycetes</taxon>
        <taxon>Helotiales</taxon>
        <taxon>Mollisiaceae</taxon>
        <taxon>Mollisia</taxon>
    </lineage>
</organism>
<dbReference type="KEGG" id="psco:LY89DRAFT_721365"/>
<feature type="compositionally biased region" description="Polar residues" evidence="2">
    <location>
        <begin position="362"/>
        <end position="378"/>
    </location>
</feature>
<sequence>MSQHLGEPSLRHRSRQVDYASIYKTLTAHEVRERGEAKEEADLERDISLINSWIKLVDVEALEHNLKIACFNGEINSFFVEPLEILFRNVNRLIWQRRHTSEDVFTTENTDATYLPLLRWILLSHSNINVWNNFARQASKSLIKPTRILGESDSIKYPLDALEELHDALLYTLKILDENEDFEKQGGPWMTDLLHLPRPLRESELYSTFHTQNWHYMILSPARLRIQLVEAHDIIHILIDERDNEARESRTSREGIYQSLLGMENPGNMPSNNSARQNYRQAAARSPKSDVAANESNSSRAQSRELETSTSAPKASELNIDDKYAQLINAIDVATQKLHSLTAQLDSANHRGLDRGHLADSQAESYQVDPSSHHSTYSLHERPGEPRIEIPRASTETEIKNTSQETEKELRAQQESVGKMSATDNSPSRNEDINEGESPASKSAFTCRPTSLENDGESPGLGSTCTLTGTTPSGSSRDEEDECSSIIYNPQEECSDASSSVHSDAEDDGNERGRPTSPRSITHTEGSN</sequence>
<evidence type="ECO:0000256" key="1">
    <source>
        <dbReference type="SAM" id="Coils"/>
    </source>
</evidence>
<dbReference type="GeneID" id="28828364"/>
<feature type="region of interest" description="Disordered" evidence="2">
    <location>
        <begin position="261"/>
        <end position="314"/>
    </location>
</feature>
<dbReference type="RefSeq" id="XP_018067686.1">
    <property type="nucleotide sequence ID" value="XM_018218638.1"/>
</dbReference>
<accession>A0A194WZF0</accession>
<dbReference type="OrthoDB" id="10576405at2759"/>
<proteinExistence type="predicted"/>
<feature type="region of interest" description="Disordered" evidence="2">
    <location>
        <begin position="361"/>
        <end position="528"/>
    </location>
</feature>
<feature type="coiled-coil region" evidence="1">
    <location>
        <begin position="324"/>
        <end position="351"/>
    </location>
</feature>
<dbReference type="AlphaFoldDB" id="A0A194WZF0"/>
<keyword evidence="1" id="KW-0175">Coiled coil</keyword>
<evidence type="ECO:0000256" key="2">
    <source>
        <dbReference type="SAM" id="MobiDB-lite"/>
    </source>
</evidence>
<feature type="compositionally biased region" description="Low complexity" evidence="2">
    <location>
        <begin position="458"/>
        <end position="475"/>
    </location>
</feature>
<gene>
    <name evidence="3" type="ORF">LY89DRAFT_721365</name>
</gene>
<evidence type="ECO:0000313" key="3">
    <source>
        <dbReference type="EMBL" id="KUJ13331.1"/>
    </source>
</evidence>
<keyword evidence="4" id="KW-1185">Reference proteome</keyword>
<protein>
    <submittedName>
        <fullName evidence="3">Uncharacterized protein</fullName>
    </submittedName>
</protein>
<dbReference type="EMBL" id="KQ947422">
    <property type="protein sequence ID" value="KUJ13331.1"/>
    <property type="molecule type" value="Genomic_DNA"/>
</dbReference>
<feature type="compositionally biased region" description="Polar residues" evidence="2">
    <location>
        <begin position="440"/>
        <end position="453"/>
    </location>
</feature>
<dbReference type="Proteomes" id="UP000070700">
    <property type="component" value="Unassembled WGS sequence"/>
</dbReference>
<feature type="compositionally biased region" description="Polar residues" evidence="2">
    <location>
        <begin position="517"/>
        <end position="528"/>
    </location>
</feature>
<dbReference type="InParanoid" id="A0A194WZF0"/>
<feature type="compositionally biased region" description="Polar residues" evidence="2">
    <location>
        <begin position="268"/>
        <end position="280"/>
    </location>
</feature>
<evidence type="ECO:0000313" key="4">
    <source>
        <dbReference type="Proteomes" id="UP000070700"/>
    </source>
</evidence>
<reference evidence="3 4" key="1">
    <citation type="submission" date="2015-10" db="EMBL/GenBank/DDBJ databases">
        <title>Full genome of DAOMC 229536 Phialocephala scopiformis, a fungal endophyte of spruce producing the potent anti-insectan compound rugulosin.</title>
        <authorList>
            <consortium name="DOE Joint Genome Institute"/>
            <person name="Walker A.K."/>
            <person name="Frasz S.L."/>
            <person name="Seifert K.A."/>
            <person name="Miller J.D."/>
            <person name="Mondo S.J."/>
            <person name="Labutti K."/>
            <person name="Lipzen A."/>
            <person name="Dockter R."/>
            <person name="Kennedy M."/>
            <person name="Grigoriev I.V."/>
            <person name="Spatafora J.W."/>
        </authorList>
    </citation>
    <scope>NUCLEOTIDE SEQUENCE [LARGE SCALE GENOMIC DNA]</scope>
    <source>
        <strain evidence="3 4">CBS 120377</strain>
    </source>
</reference>